<evidence type="ECO:0000256" key="3">
    <source>
        <dbReference type="ARBA" id="ARBA00022670"/>
    </source>
</evidence>
<dbReference type="GO" id="GO:0071586">
    <property type="term" value="P:CAAX-box protein processing"/>
    <property type="evidence" value="ECO:0007669"/>
    <property type="project" value="InterPro"/>
</dbReference>
<dbReference type="InterPro" id="IPR039731">
    <property type="entry name" value="Rce1"/>
</dbReference>
<evidence type="ECO:0000256" key="7">
    <source>
        <dbReference type="ARBA" id="ARBA00022989"/>
    </source>
</evidence>
<evidence type="ECO:0000256" key="11">
    <source>
        <dbReference type="SAM" id="Phobius"/>
    </source>
</evidence>
<evidence type="ECO:0000256" key="6">
    <source>
        <dbReference type="ARBA" id="ARBA00022824"/>
    </source>
</evidence>
<dbReference type="InterPro" id="IPR003675">
    <property type="entry name" value="Rce1/LyrA-like_dom"/>
</dbReference>
<dbReference type="EC" id="3.4.26.1" evidence="10"/>
<evidence type="ECO:0000256" key="10">
    <source>
        <dbReference type="ARBA" id="ARBA00049729"/>
    </source>
</evidence>
<protein>
    <recommendedName>
        <fullName evidence="10">intramembrane prenyl-peptidase Rce1</fullName>
        <ecNumber evidence="10">3.4.26.1</ecNumber>
    </recommendedName>
</protein>
<comment type="catalytic activity">
    <reaction evidence="9">
        <text>Hydrolyzes the peptide bond -P2-(S-farnesyl or geranylgeranyl)C-P1'-P2'-P3'-COOH where P1' and P2' are amino acids with aliphatic sidechains and P3' is any C-terminal residue.</text>
        <dbReference type="EC" id="3.4.26.1"/>
    </reaction>
</comment>
<comment type="subcellular location">
    <subcellularLocation>
        <location evidence="1">Endoplasmic reticulum membrane</location>
        <topology evidence="1">Multi-pass membrane protein</topology>
    </subcellularLocation>
</comment>
<dbReference type="GO" id="GO:0004222">
    <property type="term" value="F:metalloendopeptidase activity"/>
    <property type="evidence" value="ECO:0007669"/>
    <property type="project" value="InterPro"/>
</dbReference>
<dbReference type="PANTHER" id="PTHR13046:SF0">
    <property type="entry name" value="CAAX PRENYL PROTEASE 2"/>
    <property type="match status" value="1"/>
</dbReference>
<feature type="transmembrane region" description="Helical" evidence="11">
    <location>
        <begin position="290"/>
        <end position="310"/>
    </location>
</feature>
<keyword evidence="14" id="KW-1185">Reference proteome</keyword>
<proteinExistence type="inferred from homology"/>
<evidence type="ECO:0000256" key="5">
    <source>
        <dbReference type="ARBA" id="ARBA00022801"/>
    </source>
</evidence>
<name>A0A9P8CA09_9HELO</name>
<evidence type="ECO:0000256" key="4">
    <source>
        <dbReference type="ARBA" id="ARBA00022692"/>
    </source>
</evidence>
<dbReference type="OrthoDB" id="271604at2759"/>
<gene>
    <name evidence="13" type="ORF">BJ875DRAFT_522821</name>
</gene>
<evidence type="ECO:0000256" key="2">
    <source>
        <dbReference type="ARBA" id="ARBA00006897"/>
    </source>
</evidence>
<reference evidence="13" key="1">
    <citation type="journal article" date="2021" name="IMA Fungus">
        <title>Genomic characterization of three marine fungi, including Emericellopsis atlantica sp. nov. with signatures of a generalist lifestyle and marine biomass degradation.</title>
        <authorList>
            <person name="Hagestad O.C."/>
            <person name="Hou L."/>
            <person name="Andersen J.H."/>
            <person name="Hansen E.H."/>
            <person name="Altermark B."/>
            <person name="Li C."/>
            <person name="Kuhnert E."/>
            <person name="Cox R.J."/>
            <person name="Crous P.W."/>
            <person name="Spatafora J.W."/>
            <person name="Lail K."/>
            <person name="Amirebrahimi M."/>
            <person name="Lipzen A."/>
            <person name="Pangilinan J."/>
            <person name="Andreopoulos W."/>
            <person name="Hayes R.D."/>
            <person name="Ng V."/>
            <person name="Grigoriev I.V."/>
            <person name="Jackson S.A."/>
            <person name="Sutton T.D.S."/>
            <person name="Dobson A.D.W."/>
            <person name="Rama T."/>
        </authorList>
    </citation>
    <scope>NUCLEOTIDE SEQUENCE</scope>
    <source>
        <strain evidence="13">TRa018bII</strain>
    </source>
</reference>
<keyword evidence="3" id="KW-0645">Protease</keyword>
<keyword evidence="7 11" id="KW-1133">Transmembrane helix</keyword>
<dbReference type="Pfam" id="PF02517">
    <property type="entry name" value="Rce1-like"/>
    <property type="match status" value="1"/>
</dbReference>
<keyword evidence="5" id="KW-0378">Hydrolase</keyword>
<dbReference type="Proteomes" id="UP000824998">
    <property type="component" value="Unassembled WGS sequence"/>
</dbReference>
<comment type="similarity">
    <text evidence="2">Belongs to the peptidase U48 family.</text>
</comment>
<dbReference type="EMBL" id="MU251359">
    <property type="protein sequence ID" value="KAG9239398.1"/>
    <property type="molecule type" value="Genomic_DNA"/>
</dbReference>
<evidence type="ECO:0000259" key="12">
    <source>
        <dbReference type="Pfam" id="PF02517"/>
    </source>
</evidence>
<organism evidence="13 14">
    <name type="scientific">Amylocarpus encephaloides</name>
    <dbReference type="NCBI Taxonomy" id="45428"/>
    <lineage>
        <taxon>Eukaryota</taxon>
        <taxon>Fungi</taxon>
        <taxon>Dikarya</taxon>
        <taxon>Ascomycota</taxon>
        <taxon>Pezizomycotina</taxon>
        <taxon>Leotiomycetes</taxon>
        <taxon>Helotiales</taxon>
        <taxon>Helotiales incertae sedis</taxon>
        <taxon>Amylocarpus</taxon>
    </lineage>
</organism>
<evidence type="ECO:0000256" key="9">
    <source>
        <dbReference type="ARBA" id="ARBA00047280"/>
    </source>
</evidence>
<feature type="domain" description="CAAX prenyl protease 2/Lysostaphin resistance protein A-like" evidence="12">
    <location>
        <begin position="154"/>
        <end position="260"/>
    </location>
</feature>
<accession>A0A9P8CA09</accession>
<keyword evidence="8 11" id="KW-0472">Membrane</keyword>
<sequence length="320" mass="35567">MAPTDYFSRLKSKILGATEVPVKPAMNTSTATVLLIAYSFIYVLPFYISSTTRPSPNLSRDAPSVIRGRIASVTTSCIMCSIFTFVILCTVVENGTVIQALHAMGWFPIGIVETAKALGLTAVGFLGPIFEAGIVQGKWRDWIRLRGLDTLNGWIGYRNIVAGPVTEEILFRSASVPLLLLAHTSNKTTIFLTPIIFGLAHVHHFYEFRVTHPHTPVLAALLRSLLQFSYTTLFGGYATFLYLRTGSLLSVILVHAFCNWQELPRFWGRLTYDGDTVIEPDVGDKKRWTFAYYALLVIGAAGFYKLLWVWTESPSALVAF</sequence>
<keyword evidence="4 11" id="KW-0812">Transmembrane</keyword>
<keyword evidence="6" id="KW-0256">Endoplasmic reticulum</keyword>
<evidence type="ECO:0000256" key="8">
    <source>
        <dbReference type="ARBA" id="ARBA00023136"/>
    </source>
</evidence>
<feature type="transmembrane region" description="Helical" evidence="11">
    <location>
        <begin position="70"/>
        <end position="93"/>
    </location>
</feature>
<feature type="transmembrane region" description="Helical" evidence="11">
    <location>
        <begin position="105"/>
        <end position="130"/>
    </location>
</feature>
<dbReference type="GO" id="GO:0005789">
    <property type="term" value="C:endoplasmic reticulum membrane"/>
    <property type="evidence" value="ECO:0007669"/>
    <property type="project" value="UniProtKB-SubCell"/>
</dbReference>
<evidence type="ECO:0000313" key="13">
    <source>
        <dbReference type="EMBL" id="KAG9239398.1"/>
    </source>
</evidence>
<dbReference type="PANTHER" id="PTHR13046">
    <property type="entry name" value="PROTEASE U48 CAAX PRENYL PROTEASE RCE1"/>
    <property type="match status" value="1"/>
</dbReference>
<evidence type="ECO:0000256" key="1">
    <source>
        <dbReference type="ARBA" id="ARBA00004477"/>
    </source>
</evidence>
<feature type="transmembrane region" description="Helical" evidence="11">
    <location>
        <begin position="31"/>
        <end position="49"/>
    </location>
</feature>
<dbReference type="AlphaFoldDB" id="A0A9P8CA09"/>
<evidence type="ECO:0000313" key="14">
    <source>
        <dbReference type="Proteomes" id="UP000824998"/>
    </source>
</evidence>
<comment type="caution">
    <text evidence="13">The sequence shown here is derived from an EMBL/GenBank/DDBJ whole genome shotgun (WGS) entry which is preliminary data.</text>
</comment>